<dbReference type="PANTHER" id="PTHR43798:SF5">
    <property type="entry name" value="MONOACYLGLYCEROL LIPASE ABHD6"/>
    <property type="match status" value="1"/>
</dbReference>
<comment type="caution">
    <text evidence="2">The sequence shown here is derived from an EMBL/GenBank/DDBJ whole genome shotgun (WGS) entry which is preliminary data.</text>
</comment>
<keyword evidence="2" id="KW-0378">Hydrolase</keyword>
<evidence type="ECO:0000313" key="3">
    <source>
        <dbReference type="Proteomes" id="UP001371224"/>
    </source>
</evidence>
<keyword evidence="3" id="KW-1185">Reference proteome</keyword>
<gene>
    <name evidence="2" type="ORF">WDU99_09225</name>
</gene>
<protein>
    <submittedName>
        <fullName evidence="2">Alpha/beta hydrolase</fullName>
    </submittedName>
</protein>
<proteinExistence type="predicted"/>
<dbReference type="InterPro" id="IPR029058">
    <property type="entry name" value="AB_hydrolase_fold"/>
</dbReference>
<dbReference type="Proteomes" id="UP001371224">
    <property type="component" value="Unassembled WGS sequence"/>
</dbReference>
<organism evidence="2 3">
    <name type="scientific">Microbacterium bandirmense</name>
    <dbReference type="NCBI Taxonomy" id="3122050"/>
    <lineage>
        <taxon>Bacteria</taxon>
        <taxon>Bacillati</taxon>
        <taxon>Actinomycetota</taxon>
        <taxon>Actinomycetes</taxon>
        <taxon>Micrococcales</taxon>
        <taxon>Microbacteriaceae</taxon>
        <taxon>Microbacterium</taxon>
    </lineage>
</organism>
<dbReference type="Gene3D" id="3.40.50.1820">
    <property type="entry name" value="alpha/beta hydrolase"/>
    <property type="match status" value="1"/>
</dbReference>
<accession>A0ABU8LB03</accession>
<dbReference type="EMBL" id="JBBDGM010000006">
    <property type="protein sequence ID" value="MEJ1088494.1"/>
    <property type="molecule type" value="Genomic_DNA"/>
</dbReference>
<dbReference type="InterPro" id="IPR050266">
    <property type="entry name" value="AB_hydrolase_sf"/>
</dbReference>
<dbReference type="PANTHER" id="PTHR43798">
    <property type="entry name" value="MONOACYLGLYCEROL LIPASE"/>
    <property type="match status" value="1"/>
</dbReference>
<dbReference type="InterPro" id="IPR000073">
    <property type="entry name" value="AB_hydrolase_1"/>
</dbReference>
<feature type="domain" description="AB hydrolase-1" evidence="1">
    <location>
        <begin position="20"/>
        <end position="253"/>
    </location>
</feature>
<evidence type="ECO:0000259" key="1">
    <source>
        <dbReference type="Pfam" id="PF12697"/>
    </source>
</evidence>
<name>A0ABU8LB03_9MICO</name>
<sequence>MPAPLTLPRLVWGAGPRRALLVHGLGSSAALMWRIGVALADAGWQATAVDLRGHGDAPRALDYSVAAYAADLVETRPVDAPDPVDSAEAPPADTWDAVIGHSLGAAASVVAAASDPAWGRRLVLIDPAIHVEGRDAGIIRRSQERAFADPSTATVAAEHPHWHPQDIELKVDAVRRGSRWAVEQTSAQNQPWDVRAQAARLEVPTHIVGSDPKVYSLFTGALAQSVLENPRVTMSVVPGAGHSPHRDKPDTTIRQILEALA</sequence>
<dbReference type="SUPFAM" id="SSF53474">
    <property type="entry name" value="alpha/beta-Hydrolases"/>
    <property type="match status" value="1"/>
</dbReference>
<dbReference type="RefSeq" id="WP_337332155.1">
    <property type="nucleotide sequence ID" value="NZ_JBBDGM010000006.1"/>
</dbReference>
<reference evidence="2 3" key="1">
    <citation type="submission" date="2024-02" db="EMBL/GenBank/DDBJ databases">
        <authorList>
            <person name="Saticioglu I.B."/>
        </authorList>
    </citation>
    <scope>NUCLEOTIDE SEQUENCE [LARGE SCALE GENOMIC DNA]</scope>
    <source>
        <strain evidence="2 3">Mu-80</strain>
    </source>
</reference>
<dbReference type="GO" id="GO:0016787">
    <property type="term" value="F:hydrolase activity"/>
    <property type="evidence" value="ECO:0007669"/>
    <property type="project" value="UniProtKB-KW"/>
</dbReference>
<dbReference type="Pfam" id="PF12697">
    <property type="entry name" value="Abhydrolase_6"/>
    <property type="match status" value="1"/>
</dbReference>
<evidence type="ECO:0000313" key="2">
    <source>
        <dbReference type="EMBL" id="MEJ1088494.1"/>
    </source>
</evidence>